<name>A0A2R6XRB7_MARPO</name>
<dbReference type="OrthoDB" id="687730at2759"/>
<dbReference type="EMBL" id="KZ772677">
    <property type="protein sequence ID" value="PTQ48576.1"/>
    <property type="molecule type" value="Genomic_DNA"/>
</dbReference>
<evidence type="ECO:0000313" key="4">
    <source>
        <dbReference type="EMBL" id="PTQ48576.1"/>
    </source>
</evidence>
<dbReference type="Gene3D" id="2.60.200.20">
    <property type="match status" value="1"/>
</dbReference>
<dbReference type="SMART" id="SM00240">
    <property type="entry name" value="FHA"/>
    <property type="match status" value="1"/>
</dbReference>
<dbReference type="InterPro" id="IPR008984">
    <property type="entry name" value="SMAD_FHA_dom_sf"/>
</dbReference>
<dbReference type="AlphaFoldDB" id="A0A2R6XRB7"/>
<dbReference type="Pfam" id="PF00498">
    <property type="entry name" value="FHA"/>
    <property type="match status" value="1"/>
</dbReference>
<keyword evidence="5" id="KW-1185">Reference proteome</keyword>
<feature type="region of interest" description="Disordered" evidence="2">
    <location>
        <begin position="856"/>
        <end position="875"/>
    </location>
</feature>
<reference evidence="5" key="1">
    <citation type="journal article" date="2017" name="Cell">
        <title>Insights into land plant evolution garnered from the Marchantia polymorpha genome.</title>
        <authorList>
            <person name="Bowman J.L."/>
            <person name="Kohchi T."/>
            <person name="Yamato K.T."/>
            <person name="Jenkins J."/>
            <person name="Shu S."/>
            <person name="Ishizaki K."/>
            <person name="Yamaoka S."/>
            <person name="Nishihama R."/>
            <person name="Nakamura Y."/>
            <person name="Berger F."/>
            <person name="Adam C."/>
            <person name="Aki S.S."/>
            <person name="Althoff F."/>
            <person name="Araki T."/>
            <person name="Arteaga-Vazquez M.A."/>
            <person name="Balasubrmanian S."/>
            <person name="Barry K."/>
            <person name="Bauer D."/>
            <person name="Boehm C.R."/>
            <person name="Briginshaw L."/>
            <person name="Caballero-Perez J."/>
            <person name="Catarino B."/>
            <person name="Chen F."/>
            <person name="Chiyoda S."/>
            <person name="Chovatia M."/>
            <person name="Davies K.M."/>
            <person name="Delmans M."/>
            <person name="Demura T."/>
            <person name="Dierschke T."/>
            <person name="Dolan L."/>
            <person name="Dorantes-Acosta A.E."/>
            <person name="Eklund D.M."/>
            <person name="Florent S.N."/>
            <person name="Flores-Sandoval E."/>
            <person name="Fujiyama A."/>
            <person name="Fukuzawa H."/>
            <person name="Galik B."/>
            <person name="Grimanelli D."/>
            <person name="Grimwood J."/>
            <person name="Grossniklaus U."/>
            <person name="Hamada T."/>
            <person name="Haseloff J."/>
            <person name="Hetherington A.J."/>
            <person name="Higo A."/>
            <person name="Hirakawa Y."/>
            <person name="Hundley H.N."/>
            <person name="Ikeda Y."/>
            <person name="Inoue K."/>
            <person name="Inoue S.I."/>
            <person name="Ishida S."/>
            <person name="Jia Q."/>
            <person name="Kakita M."/>
            <person name="Kanazawa T."/>
            <person name="Kawai Y."/>
            <person name="Kawashima T."/>
            <person name="Kennedy M."/>
            <person name="Kinose K."/>
            <person name="Kinoshita T."/>
            <person name="Kohara Y."/>
            <person name="Koide E."/>
            <person name="Komatsu K."/>
            <person name="Kopischke S."/>
            <person name="Kubo M."/>
            <person name="Kyozuka J."/>
            <person name="Lagercrantz U."/>
            <person name="Lin S.S."/>
            <person name="Lindquist E."/>
            <person name="Lipzen A.M."/>
            <person name="Lu C.W."/>
            <person name="De Luna E."/>
            <person name="Martienssen R.A."/>
            <person name="Minamino N."/>
            <person name="Mizutani M."/>
            <person name="Mizutani M."/>
            <person name="Mochizuki N."/>
            <person name="Monte I."/>
            <person name="Mosher R."/>
            <person name="Nagasaki H."/>
            <person name="Nakagami H."/>
            <person name="Naramoto S."/>
            <person name="Nishitani K."/>
            <person name="Ohtani M."/>
            <person name="Okamoto T."/>
            <person name="Okumura M."/>
            <person name="Phillips J."/>
            <person name="Pollak B."/>
            <person name="Reinders A."/>
            <person name="Rovekamp M."/>
            <person name="Sano R."/>
            <person name="Sawa S."/>
            <person name="Schmid M.W."/>
            <person name="Shirakawa M."/>
            <person name="Solano R."/>
            <person name="Spunde A."/>
            <person name="Suetsugu N."/>
            <person name="Sugano S."/>
            <person name="Sugiyama A."/>
            <person name="Sun R."/>
            <person name="Suzuki Y."/>
            <person name="Takenaka M."/>
            <person name="Takezawa D."/>
            <person name="Tomogane H."/>
            <person name="Tsuzuki M."/>
            <person name="Ueda T."/>
            <person name="Umeda M."/>
            <person name="Ward J.M."/>
            <person name="Watanabe Y."/>
            <person name="Yazaki K."/>
            <person name="Yokoyama R."/>
            <person name="Yoshitake Y."/>
            <person name="Yotsui I."/>
            <person name="Zachgo S."/>
            <person name="Schmutz J."/>
        </authorList>
    </citation>
    <scope>NUCLEOTIDE SEQUENCE [LARGE SCALE GENOMIC DNA]</scope>
    <source>
        <strain evidence="5">Tak-1</strain>
    </source>
</reference>
<feature type="region of interest" description="Disordered" evidence="2">
    <location>
        <begin position="209"/>
        <end position="235"/>
    </location>
</feature>
<feature type="domain" description="FHA" evidence="3">
    <location>
        <begin position="100"/>
        <end position="168"/>
    </location>
</feature>
<dbReference type="PANTHER" id="PTHR47458">
    <property type="entry name" value="SMAD/FHA DOMAIN-CONTAINING PROTEIN"/>
    <property type="match status" value="1"/>
</dbReference>
<evidence type="ECO:0000313" key="5">
    <source>
        <dbReference type="Proteomes" id="UP000244005"/>
    </source>
</evidence>
<feature type="region of interest" description="Disordered" evidence="2">
    <location>
        <begin position="913"/>
        <end position="935"/>
    </location>
</feature>
<feature type="compositionally biased region" description="Polar residues" evidence="2">
    <location>
        <begin position="821"/>
        <end position="838"/>
    </location>
</feature>
<protein>
    <recommendedName>
        <fullName evidence="3">FHA domain-containing protein</fullName>
    </recommendedName>
</protein>
<dbReference type="SUPFAM" id="SSF49879">
    <property type="entry name" value="SMAD/FHA domain"/>
    <property type="match status" value="1"/>
</dbReference>
<evidence type="ECO:0000256" key="2">
    <source>
        <dbReference type="SAM" id="MobiDB-lite"/>
    </source>
</evidence>
<sequence>MAENLEKPYEPAVMALDGAGNSAVAEAGKRMNGALAKVSSSHSSQAPSSPKTECKVLAQKLALQPVPKSKQDQWGLLTAVSEKARKRPQGSHIMLHNSDHVLGRTVAEVSCQFESPAVSGRHCTITRKLTTLDGSVKPSGSEAVPGDHYVVFVKDSSSNGTYINNQRLRKNGPELRVQHGDIISLVAVSEHENALAFVYREVIDDPTRQAPKRKIPPADVDNEGMAGDGKRMRGITTCSSEGPVSLDDVRRLQRSNEELRQQLEDHVLNTEKMRSEMRATEARHQVEVKEVKISVATQYVQQIEEIKRELAKKASDLEECVATCAQHVTTIEDLTQRLAAAAQSRMDAEEAILSHKCSIADLEKRLEEERDQKEKERFQAEANLRAAIERTRAESLEEQKRQHEISARLQKQQQDMIFDLQETDKENRRLAESLRSKLEAERQIVVSAEEKGRRLEVLIQEERFARDSARKKAAELQDELRHVYTDLESEKAARESARAKIESLELEMETAIRDLTLEKQRLQGARERIVLRRETQLRAFHSTAAEIEALQQKQQEQLKAMLRTLEDRDEADQKIKKARTEVEDSDTENEDRVESTGRISYLARSAPPSRLDMNPDAGLNPQDSSPVEEEEMDPREEGEGGVVKPTGEGEEWVGDTQEEEDWTSIVPDKISEMAAVVRDSKGTIQDDSGTKVQNSLMDNTQVLDHGQLDATQVLDRVLFPDGGQVLVRETRSKLIQDRWRFDVMDVDKASCDRDDSVDHAVALRDSGSGRDSAQADNDDNEDIEEIGGETMQVDDPVGTAETDNDLQEALEDTLRLHPCTPHQTLRSNSRSAGENLNDQPIDEASTPQLFSAAEETNFEDSNARPGNSQKLGLRNSRLYEETRLESSNKQDNTICTDDLLASEVAGSWAVSHGTPASVHADNESSGSDEGDEYGGAEVHHGIEEGASQVAASTVYGKQPRPGHHIRLEEVLHLAEPVNSQSSLSPATTHTHREERVTLNEALENIEPGLGNLRGALTVMKQPQDDTQDSDDSLSA</sequence>
<feature type="compositionally biased region" description="Acidic residues" evidence="2">
    <location>
        <begin position="1025"/>
        <end position="1035"/>
    </location>
</feature>
<organism evidence="4 5">
    <name type="scientific">Marchantia polymorpha</name>
    <name type="common">Common liverwort</name>
    <name type="synonym">Marchantia aquatica</name>
    <dbReference type="NCBI Taxonomy" id="3197"/>
    <lineage>
        <taxon>Eukaryota</taxon>
        <taxon>Viridiplantae</taxon>
        <taxon>Streptophyta</taxon>
        <taxon>Embryophyta</taxon>
        <taxon>Marchantiophyta</taxon>
        <taxon>Marchantiopsida</taxon>
        <taxon>Marchantiidae</taxon>
        <taxon>Marchantiales</taxon>
        <taxon>Marchantiaceae</taxon>
        <taxon>Marchantia</taxon>
    </lineage>
</organism>
<keyword evidence="1" id="KW-0175">Coiled coil</keyword>
<feature type="coiled-coil region" evidence="1">
    <location>
        <begin position="249"/>
        <end position="521"/>
    </location>
</feature>
<feature type="region of interest" description="Disordered" evidence="2">
    <location>
        <begin position="1013"/>
        <end position="1035"/>
    </location>
</feature>
<feature type="compositionally biased region" description="Acidic residues" evidence="2">
    <location>
        <begin position="648"/>
        <end position="661"/>
    </location>
</feature>
<dbReference type="Gramene" id="Mp1g04060.1">
    <property type="protein sequence ID" value="Mp1g04060.1.cds"/>
    <property type="gene ID" value="Mp1g04060"/>
</dbReference>
<accession>A0A2R6XRB7</accession>
<dbReference type="PROSITE" id="PS50006">
    <property type="entry name" value="FHA_DOMAIN"/>
    <property type="match status" value="1"/>
</dbReference>
<dbReference type="InterPro" id="IPR000253">
    <property type="entry name" value="FHA_dom"/>
</dbReference>
<feature type="region of interest" description="Disordered" evidence="2">
    <location>
        <begin position="568"/>
        <end position="661"/>
    </location>
</feature>
<gene>
    <name evidence="4" type="ORF">MARPO_0005s0201</name>
</gene>
<feature type="region of interest" description="Disordered" evidence="2">
    <location>
        <begin position="815"/>
        <end position="842"/>
    </location>
</feature>
<evidence type="ECO:0000256" key="1">
    <source>
        <dbReference type="SAM" id="Coils"/>
    </source>
</evidence>
<feature type="compositionally biased region" description="Basic and acidic residues" evidence="2">
    <location>
        <begin position="571"/>
        <end position="582"/>
    </location>
</feature>
<dbReference type="PANTHER" id="PTHR47458:SF1">
    <property type="entry name" value="SMAD_FHA DOMAIN-CONTAINING PROTEIN"/>
    <property type="match status" value="1"/>
</dbReference>
<feature type="compositionally biased region" description="Acidic residues" evidence="2">
    <location>
        <begin position="626"/>
        <end position="636"/>
    </location>
</feature>
<dbReference type="Proteomes" id="UP000244005">
    <property type="component" value="Unassembled WGS sequence"/>
</dbReference>
<proteinExistence type="predicted"/>
<feature type="region of interest" description="Disordered" evidence="2">
    <location>
        <begin position="762"/>
        <end position="781"/>
    </location>
</feature>
<evidence type="ECO:0000259" key="3">
    <source>
        <dbReference type="PROSITE" id="PS50006"/>
    </source>
</evidence>